<evidence type="ECO:0000313" key="4">
    <source>
        <dbReference type="Proteomes" id="UP001595462"/>
    </source>
</evidence>
<feature type="transmembrane region" description="Helical" evidence="1">
    <location>
        <begin position="294"/>
        <end position="312"/>
    </location>
</feature>
<accession>A0ABV7ESU0</accession>
<dbReference type="NCBIfam" id="TIGR02595">
    <property type="entry name" value="PEP_CTERM"/>
    <property type="match status" value="1"/>
</dbReference>
<keyword evidence="1" id="KW-1133">Transmembrane helix</keyword>
<dbReference type="EMBL" id="JBHRSS010000008">
    <property type="protein sequence ID" value="MFC3105590.1"/>
    <property type="molecule type" value="Genomic_DNA"/>
</dbReference>
<evidence type="ECO:0000259" key="2">
    <source>
        <dbReference type="Pfam" id="PF07589"/>
    </source>
</evidence>
<keyword evidence="1" id="KW-0812">Transmembrane</keyword>
<feature type="domain" description="Ice-binding protein C-terminal" evidence="2">
    <location>
        <begin position="289"/>
        <end position="315"/>
    </location>
</feature>
<dbReference type="Proteomes" id="UP001595462">
    <property type="component" value="Unassembled WGS sequence"/>
</dbReference>
<sequence length="317" mass="32230">MTKNMKTGTTTVVFLAAIAISGVATGAPIKYSYSTSIGFDPSSTVGAGGENAAQLVDELFGPGIGSTGSATLSGSFTYNNAAPQFDGNNASAGYIAITDANVSLGGTSARANIDTIRANSSTSSVGFNAVGGGFCGSELGCQSVGLPHVATGNVVQVTNDTEFQIVNTGGTVEFTPRDALSFSIGGTDVQADFGPALSTETFGDVSVDLVSIGLISQQSPDFFDSVALPQDLSFLDDTDLEASIFEIVFSGPSLLDVFTLQGAITELANGDLDDETVDGDLPGGPGATDVPEPGSLFTLAFGLAWLVAFVAVRRRQI</sequence>
<keyword evidence="1" id="KW-0472">Membrane</keyword>
<reference evidence="4" key="1">
    <citation type="journal article" date="2019" name="Int. J. Syst. Evol. Microbiol.">
        <title>The Global Catalogue of Microorganisms (GCM) 10K type strain sequencing project: providing services to taxonomists for standard genome sequencing and annotation.</title>
        <authorList>
            <consortium name="The Broad Institute Genomics Platform"/>
            <consortium name="The Broad Institute Genome Sequencing Center for Infectious Disease"/>
            <person name="Wu L."/>
            <person name="Ma J."/>
        </authorList>
    </citation>
    <scope>NUCLEOTIDE SEQUENCE [LARGE SCALE GENOMIC DNA]</scope>
    <source>
        <strain evidence="4">KCTC 52640</strain>
    </source>
</reference>
<keyword evidence="4" id="KW-1185">Reference proteome</keyword>
<name>A0ABV7ESU0_9GAMM</name>
<evidence type="ECO:0000256" key="1">
    <source>
        <dbReference type="SAM" id="Phobius"/>
    </source>
</evidence>
<proteinExistence type="predicted"/>
<organism evidence="3 4">
    <name type="scientific">Salinisphaera aquimarina</name>
    <dbReference type="NCBI Taxonomy" id="2094031"/>
    <lineage>
        <taxon>Bacteria</taxon>
        <taxon>Pseudomonadati</taxon>
        <taxon>Pseudomonadota</taxon>
        <taxon>Gammaproteobacteria</taxon>
        <taxon>Salinisphaerales</taxon>
        <taxon>Salinisphaeraceae</taxon>
        <taxon>Salinisphaera</taxon>
    </lineage>
</organism>
<comment type="caution">
    <text evidence="3">The sequence shown here is derived from an EMBL/GenBank/DDBJ whole genome shotgun (WGS) entry which is preliminary data.</text>
</comment>
<dbReference type="RefSeq" id="WP_380691127.1">
    <property type="nucleotide sequence ID" value="NZ_JBHRSS010000008.1"/>
</dbReference>
<evidence type="ECO:0000313" key="3">
    <source>
        <dbReference type="EMBL" id="MFC3105590.1"/>
    </source>
</evidence>
<dbReference type="InterPro" id="IPR013424">
    <property type="entry name" value="Ice-binding_C"/>
</dbReference>
<dbReference type="Pfam" id="PF07589">
    <property type="entry name" value="PEP-CTERM"/>
    <property type="match status" value="1"/>
</dbReference>
<gene>
    <name evidence="3" type="ORF">ACFOSU_17090</name>
</gene>
<protein>
    <submittedName>
        <fullName evidence="3">PEP-CTERM sorting domain-containing protein</fullName>
    </submittedName>
</protein>